<dbReference type="PROSITE" id="PS00211">
    <property type="entry name" value="ABC_TRANSPORTER_1"/>
    <property type="match status" value="1"/>
</dbReference>
<organism evidence="7 8">
    <name type="scientific">Natrarchaeobius halalkaliphilus</name>
    <dbReference type="NCBI Taxonomy" id="1679091"/>
    <lineage>
        <taxon>Archaea</taxon>
        <taxon>Methanobacteriati</taxon>
        <taxon>Methanobacteriota</taxon>
        <taxon>Stenosarchaea group</taxon>
        <taxon>Halobacteria</taxon>
        <taxon>Halobacteriales</taxon>
        <taxon>Natrialbaceae</taxon>
        <taxon>Natrarchaeobius</taxon>
    </lineage>
</organism>
<reference evidence="7 8" key="1">
    <citation type="submission" date="2018-10" db="EMBL/GenBank/DDBJ databases">
        <title>Natrarchaeobius chitinivorans gen. nov., sp. nov., and Natrarchaeobius haloalkaliphilus sp. nov., alkaliphilic, chitin-utilizing haloarchaea from hypersaline alkaline lakes.</title>
        <authorList>
            <person name="Sorokin D.Y."/>
            <person name="Elcheninov A.G."/>
            <person name="Kostrikina N.A."/>
            <person name="Bale N.J."/>
            <person name="Sinninghe Damste J.S."/>
            <person name="Khijniak T.V."/>
            <person name="Kublanov I.V."/>
            <person name="Toshchakov S.V."/>
        </authorList>
    </citation>
    <scope>NUCLEOTIDE SEQUENCE [LARGE SCALE GENOMIC DNA]</scope>
    <source>
        <strain evidence="7 8">AArcht-Sl</strain>
    </source>
</reference>
<dbReference type="EMBL" id="REFY01000007">
    <property type="protein sequence ID" value="RQG86804.1"/>
    <property type="molecule type" value="Genomic_DNA"/>
</dbReference>
<evidence type="ECO:0000256" key="2">
    <source>
        <dbReference type="ARBA" id="ARBA00022448"/>
    </source>
</evidence>
<evidence type="ECO:0000256" key="1">
    <source>
        <dbReference type="ARBA" id="ARBA00005417"/>
    </source>
</evidence>
<dbReference type="GO" id="GO:0016887">
    <property type="term" value="F:ATP hydrolysis activity"/>
    <property type="evidence" value="ECO:0007669"/>
    <property type="project" value="InterPro"/>
</dbReference>
<dbReference type="SUPFAM" id="SSF52540">
    <property type="entry name" value="P-loop containing nucleoside triphosphate hydrolases"/>
    <property type="match status" value="1"/>
</dbReference>
<name>A0A3N6LHV4_9EURY</name>
<evidence type="ECO:0000256" key="4">
    <source>
        <dbReference type="ARBA" id="ARBA00022840"/>
    </source>
</evidence>
<dbReference type="AlphaFoldDB" id="A0A3N6LHV4"/>
<evidence type="ECO:0000313" key="8">
    <source>
        <dbReference type="Proteomes" id="UP000273828"/>
    </source>
</evidence>
<comment type="caution">
    <text evidence="7">The sequence shown here is derived from an EMBL/GenBank/DDBJ whole genome shotgun (WGS) entry which is preliminary data.</text>
</comment>
<keyword evidence="2" id="KW-0813">Transport</keyword>
<dbReference type="InterPro" id="IPR017871">
    <property type="entry name" value="ABC_transporter-like_CS"/>
</dbReference>
<keyword evidence="4 7" id="KW-0067">ATP-binding</keyword>
<comment type="similarity">
    <text evidence="1">Belongs to the ABC transporter superfamily.</text>
</comment>
<evidence type="ECO:0000259" key="6">
    <source>
        <dbReference type="PROSITE" id="PS50893"/>
    </source>
</evidence>
<dbReference type="PANTHER" id="PTHR43820:SF4">
    <property type="entry name" value="HIGH-AFFINITY BRANCHED-CHAIN AMINO ACID TRANSPORT ATP-BINDING PROTEIN LIVF"/>
    <property type="match status" value="1"/>
</dbReference>
<dbReference type="GO" id="GO:0015658">
    <property type="term" value="F:branched-chain amino acid transmembrane transporter activity"/>
    <property type="evidence" value="ECO:0007669"/>
    <property type="project" value="TreeGrafter"/>
</dbReference>
<feature type="domain" description="ABC transporter" evidence="6">
    <location>
        <begin position="2"/>
        <end position="233"/>
    </location>
</feature>
<keyword evidence="8" id="KW-1185">Reference proteome</keyword>
<dbReference type="InterPro" id="IPR027417">
    <property type="entry name" value="P-loop_NTPase"/>
</dbReference>
<dbReference type="SMART" id="SM00382">
    <property type="entry name" value="AAA"/>
    <property type="match status" value="1"/>
</dbReference>
<sequence length="234" mass="25587">MLEASDVDAGYGQVEILDEIAFEVPEGEILSIIGPNGAGKTTLMRVLMGLIPARSGSVELQGGLITDRPTHERVKMGMSLVTEKQNLFTEMTVAENLKLGSYTARGDEKEKRLERVFKLFPRLEERQSQHAGTLSGGEARMLALGRSLMTDLDILLLDEPSIGLAPHLIPELFEKIREINDRGVSIVLVEQRAQEALELADSGCLLENGCIVHRDDASAMLDSDEVIEQYLGGA</sequence>
<evidence type="ECO:0000313" key="7">
    <source>
        <dbReference type="EMBL" id="RQG86804.1"/>
    </source>
</evidence>
<dbReference type="GO" id="GO:0005524">
    <property type="term" value="F:ATP binding"/>
    <property type="evidence" value="ECO:0007669"/>
    <property type="project" value="UniProtKB-KW"/>
</dbReference>
<keyword evidence="5" id="KW-0029">Amino-acid transport</keyword>
<dbReference type="InterPro" id="IPR003439">
    <property type="entry name" value="ABC_transporter-like_ATP-bd"/>
</dbReference>
<protein>
    <submittedName>
        <fullName evidence="7">ABC transporter ATP-binding protein</fullName>
    </submittedName>
</protein>
<dbReference type="Pfam" id="PF00005">
    <property type="entry name" value="ABC_tran"/>
    <property type="match status" value="1"/>
</dbReference>
<proteinExistence type="inferred from homology"/>
<dbReference type="CDD" id="cd03224">
    <property type="entry name" value="ABC_TM1139_LivF_branched"/>
    <property type="match status" value="1"/>
</dbReference>
<accession>A0A3N6LHV4</accession>
<dbReference type="Gene3D" id="3.40.50.300">
    <property type="entry name" value="P-loop containing nucleotide triphosphate hydrolases"/>
    <property type="match status" value="1"/>
</dbReference>
<gene>
    <name evidence="7" type="ORF">EA462_16360</name>
</gene>
<dbReference type="InterPro" id="IPR052156">
    <property type="entry name" value="BCAA_Transport_ATP-bd_LivF"/>
</dbReference>
<dbReference type="PROSITE" id="PS50893">
    <property type="entry name" value="ABC_TRANSPORTER_2"/>
    <property type="match status" value="1"/>
</dbReference>
<dbReference type="Proteomes" id="UP000273828">
    <property type="component" value="Unassembled WGS sequence"/>
</dbReference>
<evidence type="ECO:0000256" key="5">
    <source>
        <dbReference type="ARBA" id="ARBA00022970"/>
    </source>
</evidence>
<dbReference type="PANTHER" id="PTHR43820">
    <property type="entry name" value="HIGH-AFFINITY BRANCHED-CHAIN AMINO ACID TRANSPORT ATP-BINDING PROTEIN LIVF"/>
    <property type="match status" value="1"/>
</dbReference>
<evidence type="ECO:0000256" key="3">
    <source>
        <dbReference type="ARBA" id="ARBA00022741"/>
    </source>
</evidence>
<dbReference type="GO" id="GO:0015807">
    <property type="term" value="P:L-amino acid transport"/>
    <property type="evidence" value="ECO:0007669"/>
    <property type="project" value="TreeGrafter"/>
</dbReference>
<dbReference type="InterPro" id="IPR003593">
    <property type="entry name" value="AAA+_ATPase"/>
</dbReference>
<keyword evidence="3" id="KW-0547">Nucleotide-binding</keyword>